<comment type="caution">
    <text evidence="3">The sequence shown here is derived from an EMBL/GenBank/DDBJ whole genome shotgun (WGS) entry which is preliminary data.</text>
</comment>
<dbReference type="RefSeq" id="WP_377746748.1">
    <property type="nucleotide sequence ID" value="NZ_JBHRXJ010000032.1"/>
</dbReference>
<accession>A0ABV7RAQ0</accession>
<name>A0ABV7RAQ0_9RHOB</name>
<feature type="compositionally biased region" description="Polar residues" evidence="2">
    <location>
        <begin position="52"/>
        <end position="69"/>
    </location>
</feature>
<organism evidence="3 4">
    <name type="scientific">Paracoccus mangrovi</name>
    <dbReference type="NCBI Taxonomy" id="1715645"/>
    <lineage>
        <taxon>Bacteria</taxon>
        <taxon>Pseudomonadati</taxon>
        <taxon>Pseudomonadota</taxon>
        <taxon>Alphaproteobacteria</taxon>
        <taxon>Rhodobacterales</taxon>
        <taxon>Paracoccaceae</taxon>
        <taxon>Paracoccus</taxon>
    </lineage>
</organism>
<keyword evidence="1" id="KW-0175">Coiled coil</keyword>
<keyword evidence="4" id="KW-1185">Reference proteome</keyword>
<gene>
    <name evidence="3" type="ORF">ACFOMH_20310</name>
</gene>
<protein>
    <recommendedName>
        <fullName evidence="5">Recombinase</fullName>
    </recommendedName>
</protein>
<dbReference type="EMBL" id="JBHRXJ010000032">
    <property type="protein sequence ID" value="MFC3530512.1"/>
    <property type="molecule type" value="Genomic_DNA"/>
</dbReference>
<evidence type="ECO:0000256" key="2">
    <source>
        <dbReference type="SAM" id="MobiDB-lite"/>
    </source>
</evidence>
<feature type="coiled-coil region" evidence="1">
    <location>
        <begin position="78"/>
        <end position="105"/>
    </location>
</feature>
<feature type="region of interest" description="Disordered" evidence="2">
    <location>
        <begin position="52"/>
        <end position="75"/>
    </location>
</feature>
<sequence length="131" mass="14514">MKYTAGQAAKATGVATATITRALKSGRISGQKDDSGAWMIDPSELHRVFPPISQQGRETPNTQGHATDTTTHERGYEISALEREVQTLREALSDAREDRDKWRDMAERLSVAPPTSPTRKPNIWERIIGKG</sequence>
<reference evidence="4" key="1">
    <citation type="journal article" date="2019" name="Int. J. Syst. Evol. Microbiol.">
        <title>The Global Catalogue of Microorganisms (GCM) 10K type strain sequencing project: providing services to taxonomists for standard genome sequencing and annotation.</title>
        <authorList>
            <consortium name="The Broad Institute Genomics Platform"/>
            <consortium name="The Broad Institute Genome Sequencing Center for Infectious Disease"/>
            <person name="Wu L."/>
            <person name="Ma J."/>
        </authorList>
    </citation>
    <scope>NUCLEOTIDE SEQUENCE [LARGE SCALE GENOMIC DNA]</scope>
    <source>
        <strain evidence="4">KCTC 42899</strain>
    </source>
</reference>
<dbReference type="Proteomes" id="UP001595721">
    <property type="component" value="Unassembled WGS sequence"/>
</dbReference>
<evidence type="ECO:0000256" key="1">
    <source>
        <dbReference type="SAM" id="Coils"/>
    </source>
</evidence>
<evidence type="ECO:0000313" key="4">
    <source>
        <dbReference type="Proteomes" id="UP001595721"/>
    </source>
</evidence>
<proteinExistence type="predicted"/>
<evidence type="ECO:0000313" key="3">
    <source>
        <dbReference type="EMBL" id="MFC3530512.1"/>
    </source>
</evidence>
<feature type="region of interest" description="Disordered" evidence="2">
    <location>
        <begin position="106"/>
        <end position="131"/>
    </location>
</feature>
<evidence type="ECO:0008006" key="5">
    <source>
        <dbReference type="Google" id="ProtNLM"/>
    </source>
</evidence>